<evidence type="ECO:0000313" key="5">
    <source>
        <dbReference type="EMBL" id="CAF4277408.1"/>
    </source>
</evidence>
<feature type="region of interest" description="Disordered" evidence="1">
    <location>
        <begin position="388"/>
        <end position="413"/>
    </location>
</feature>
<dbReference type="Proteomes" id="UP000681722">
    <property type="component" value="Unassembled WGS sequence"/>
</dbReference>
<organism evidence="2 6">
    <name type="scientific">Didymodactylos carnosus</name>
    <dbReference type="NCBI Taxonomy" id="1234261"/>
    <lineage>
        <taxon>Eukaryota</taxon>
        <taxon>Metazoa</taxon>
        <taxon>Spiralia</taxon>
        <taxon>Gnathifera</taxon>
        <taxon>Rotifera</taxon>
        <taxon>Eurotatoria</taxon>
        <taxon>Bdelloidea</taxon>
        <taxon>Philodinida</taxon>
        <taxon>Philodinidae</taxon>
        <taxon>Didymodactylos</taxon>
    </lineage>
</organism>
<accession>A0A814IMB8</accession>
<sequence>MEPFFRLTQCFNELEDRTIQPSGLTSKQAKEWRRATRLHNYNQQLRTSLSPLVKKPWEYQIIFVDYRTYDYQLQQLLQASSTASSFTIDTEGILIFNKNTHKHDTSPALIQTEIIISPKFSFLGLFECYYLPREDSPKFAIIKSIWQNILNDKSKIIRGWGNSMIELSTYLKYKMFTEAQLHRPSENTQNEYLSFSNPSVPPQGRDSQTDSQQHDILEIHAPPQIEFDKVSLQTAVSTSLSLFLDKSLTRSKWAAELERRLQTYVNDNLHGDELDDNNIQRRRHMVLYSINDCFAVTHLSSIISNTSLPSTAPLTSSSIIVPQSYSVIPVDQELIPITSDPATTSPSFTVILPSTPPSSSIIDHQTPTSPQPLFTVVLPSNYIEPLQPSTSSTIVHPTNSSKYNQNKKRNIRR</sequence>
<dbReference type="Proteomes" id="UP000682733">
    <property type="component" value="Unassembled WGS sequence"/>
</dbReference>
<gene>
    <name evidence="2" type="ORF">GPM918_LOCUS15004</name>
    <name evidence="3" type="ORF">OVA965_LOCUS36354</name>
    <name evidence="4" type="ORF">SRO942_LOCUS15004</name>
    <name evidence="5" type="ORF">TMI583_LOCUS37365</name>
</gene>
<name>A0A814IMB8_9BILA</name>
<protein>
    <submittedName>
        <fullName evidence="2">Uncharacterized protein</fullName>
    </submittedName>
</protein>
<comment type="caution">
    <text evidence="2">The sequence shown here is derived from an EMBL/GenBank/DDBJ whole genome shotgun (WGS) entry which is preliminary data.</text>
</comment>
<evidence type="ECO:0000256" key="1">
    <source>
        <dbReference type="SAM" id="MobiDB-lite"/>
    </source>
</evidence>
<keyword evidence="6" id="KW-1185">Reference proteome</keyword>
<dbReference type="EMBL" id="CAJOBA010054751">
    <property type="protein sequence ID" value="CAF4277408.1"/>
    <property type="molecule type" value="Genomic_DNA"/>
</dbReference>
<proteinExistence type="predicted"/>
<reference evidence="2" key="1">
    <citation type="submission" date="2021-02" db="EMBL/GenBank/DDBJ databases">
        <authorList>
            <person name="Nowell W R."/>
        </authorList>
    </citation>
    <scope>NUCLEOTIDE SEQUENCE</scope>
</reference>
<feature type="region of interest" description="Disordered" evidence="1">
    <location>
        <begin position="184"/>
        <end position="212"/>
    </location>
</feature>
<evidence type="ECO:0000313" key="3">
    <source>
        <dbReference type="EMBL" id="CAF1487751.1"/>
    </source>
</evidence>
<dbReference type="EMBL" id="CAJNOQ010003700">
    <property type="protein sequence ID" value="CAF1025460.1"/>
    <property type="molecule type" value="Genomic_DNA"/>
</dbReference>
<dbReference type="OrthoDB" id="10043808at2759"/>
<dbReference type="AlphaFoldDB" id="A0A814IMB8"/>
<evidence type="ECO:0000313" key="6">
    <source>
        <dbReference type="Proteomes" id="UP000663829"/>
    </source>
</evidence>
<evidence type="ECO:0000313" key="2">
    <source>
        <dbReference type="EMBL" id="CAF1025460.1"/>
    </source>
</evidence>
<dbReference type="Proteomes" id="UP000677228">
    <property type="component" value="Unassembled WGS sequence"/>
</dbReference>
<dbReference type="Proteomes" id="UP000663829">
    <property type="component" value="Unassembled WGS sequence"/>
</dbReference>
<feature type="compositionally biased region" description="Polar residues" evidence="1">
    <location>
        <begin position="186"/>
        <end position="198"/>
    </location>
</feature>
<evidence type="ECO:0000313" key="4">
    <source>
        <dbReference type="EMBL" id="CAF3796661.1"/>
    </source>
</evidence>
<dbReference type="EMBL" id="CAJNOK010032794">
    <property type="protein sequence ID" value="CAF1487751.1"/>
    <property type="molecule type" value="Genomic_DNA"/>
</dbReference>
<feature type="compositionally biased region" description="Polar residues" evidence="1">
    <location>
        <begin position="388"/>
        <end position="404"/>
    </location>
</feature>
<dbReference type="EMBL" id="CAJOBC010003700">
    <property type="protein sequence ID" value="CAF3796661.1"/>
    <property type="molecule type" value="Genomic_DNA"/>
</dbReference>